<dbReference type="Proteomes" id="UP000319342">
    <property type="component" value="Chromosome"/>
</dbReference>
<evidence type="ECO:0000313" key="3">
    <source>
        <dbReference type="Proteomes" id="UP000319342"/>
    </source>
</evidence>
<reference evidence="2 3" key="1">
    <citation type="submission" date="2019-02" db="EMBL/GenBank/DDBJ databases">
        <title>Deep-cultivation of Planctomycetes and their phenomic and genomic characterization uncovers novel biology.</title>
        <authorList>
            <person name="Wiegand S."/>
            <person name="Jogler M."/>
            <person name="Boedeker C."/>
            <person name="Pinto D."/>
            <person name="Vollmers J."/>
            <person name="Rivas-Marin E."/>
            <person name="Kohn T."/>
            <person name="Peeters S.H."/>
            <person name="Heuer A."/>
            <person name="Rast P."/>
            <person name="Oberbeckmann S."/>
            <person name="Bunk B."/>
            <person name="Jeske O."/>
            <person name="Meyerdierks A."/>
            <person name="Storesund J.E."/>
            <person name="Kallscheuer N."/>
            <person name="Luecker S."/>
            <person name="Lage O.M."/>
            <person name="Pohl T."/>
            <person name="Merkel B.J."/>
            <person name="Hornburger P."/>
            <person name="Mueller R.-W."/>
            <person name="Bruemmer F."/>
            <person name="Labrenz M."/>
            <person name="Spormann A.M."/>
            <person name="Op den Camp H."/>
            <person name="Overmann J."/>
            <person name="Amann R."/>
            <person name="Jetten M.S.M."/>
            <person name="Mascher T."/>
            <person name="Medema M.H."/>
            <person name="Devos D.P."/>
            <person name="Kaster A.-K."/>
            <person name="Ovreas L."/>
            <person name="Rohde M."/>
            <person name="Galperin M.Y."/>
            <person name="Jogler C."/>
        </authorList>
    </citation>
    <scope>NUCLEOTIDE SEQUENCE [LARGE SCALE GENOMIC DNA]</scope>
    <source>
        <strain evidence="2 3">Pla163</strain>
    </source>
</reference>
<gene>
    <name evidence="2" type="ORF">Pla163_17320</name>
</gene>
<name>A0A518CZG8_9BACT</name>
<keyword evidence="1" id="KW-1133">Transmembrane helix</keyword>
<feature type="transmembrane region" description="Helical" evidence="1">
    <location>
        <begin position="124"/>
        <end position="145"/>
    </location>
</feature>
<protein>
    <submittedName>
        <fullName evidence="2">Uncharacterized protein</fullName>
    </submittedName>
</protein>
<feature type="transmembrane region" description="Helical" evidence="1">
    <location>
        <begin position="196"/>
        <end position="217"/>
    </location>
</feature>
<feature type="transmembrane region" description="Helical" evidence="1">
    <location>
        <begin position="157"/>
        <end position="176"/>
    </location>
</feature>
<evidence type="ECO:0000256" key="1">
    <source>
        <dbReference type="SAM" id="Phobius"/>
    </source>
</evidence>
<keyword evidence="1" id="KW-0812">Transmembrane</keyword>
<keyword evidence="3" id="KW-1185">Reference proteome</keyword>
<sequence>MALEPVATGVAANSTGRRAGARMAAHAGTTTVQHAGTSSVDVAHLPAASDLWNAAHALLEHDSGGLTSAIPTAARGGFGGGARWMADALRVASERSVNSVNSEASDARSVPAASSAVSFGRLGLVKYGLAVGAGAGLAVALRLVLGPFASGPVSSTALALVAFVLGFYAVESRLVFVFPFALEGSQHPLRDSNARVARAGVVHAFVTVMAIAVRMVVGGPTTFTRRWATGCLAVVLWYDAVRPRTRTGVR</sequence>
<dbReference type="RefSeq" id="WP_145186494.1">
    <property type="nucleotide sequence ID" value="NZ_CP036290.1"/>
</dbReference>
<proteinExistence type="predicted"/>
<keyword evidence="1" id="KW-0472">Membrane</keyword>
<evidence type="ECO:0000313" key="2">
    <source>
        <dbReference type="EMBL" id="QDU84621.1"/>
    </source>
</evidence>
<dbReference type="OrthoDB" id="884091at2"/>
<dbReference type="AlphaFoldDB" id="A0A518CZG8"/>
<accession>A0A518CZG8</accession>
<dbReference type="EMBL" id="CP036290">
    <property type="protein sequence ID" value="QDU84621.1"/>
    <property type="molecule type" value="Genomic_DNA"/>
</dbReference>
<organism evidence="2 3">
    <name type="scientific">Rohdeia mirabilis</name>
    <dbReference type="NCBI Taxonomy" id="2528008"/>
    <lineage>
        <taxon>Bacteria</taxon>
        <taxon>Pseudomonadati</taxon>
        <taxon>Planctomycetota</taxon>
        <taxon>Planctomycetia</taxon>
        <taxon>Planctomycetia incertae sedis</taxon>
        <taxon>Rohdeia</taxon>
    </lineage>
</organism>